<reference evidence="2" key="1">
    <citation type="journal article" date="2020" name="bioRxiv">
        <title>Chromosome-level reference genome of the European wasp spider Argiope bruennichi: a resource for studies on range expansion and evolutionary adaptation.</title>
        <authorList>
            <person name="Sheffer M.M."/>
            <person name="Hoppe A."/>
            <person name="Krehenwinkel H."/>
            <person name="Uhl G."/>
            <person name="Kuss A.W."/>
            <person name="Jensen L."/>
            <person name="Jensen C."/>
            <person name="Gillespie R.G."/>
            <person name="Hoff K.J."/>
            <person name="Prost S."/>
        </authorList>
    </citation>
    <scope>NUCLEOTIDE SEQUENCE</scope>
</reference>
<dbReference type="EMBL" id="JABXBU010001863">
    <property type="protein sequence ID" value="KAF8781425.1"/>
    <property type="molecule type" value="Genomic_DNA"/>
</dbReference>
<evidence type="ECO:0000313" key="2">
    <source>
        <dbReference type="EMBL" id="KAF8781425.1"/>
    </source>
</evidence>
<reference evidence="2" key="2">
    <citation type="submission" date="2020-06" db="EMBL/GenBank/DDBJ databases">
        <authorList>
            <person name="Sheffer M."/>
        </authorList>
    </citation>
    <scope>NUCLEOTIDE SEQUENCE</scope>
</reference>
<dbReference type="AlphaFoldDB" id="A0A8T0ET04"/>
<dbReference type="Proteomes" id="UP000807504">
    <property type="component" value="Unassembled WGS sequence"/>
</dbReference>
<dbReference type="OMA" id="MWRTNVI"/>
<gene>
    <name evidence="2" type="ORF">HNY73_011819</name>
</gene>
<keyword evidence="3" id="KW-1185">Reference proteome</keyword>
<dbReference type="OrthoDB" id="6412286at2759"/>
<name>A0A8T0ET04_ARGBR</name>
<evidence type="ECO:0000256" key="1">
    <source>
        <dbReference type="SAM" id="SignalP"/>
    </source>
</evidence>
<comment type="caution">
    <text evidence="2">The sequence shown here is derived from an EMBL/GenBank/DDBJ whole genome shotgun (WGS) entry which is preliminary data.</text>
</comment>
<sequence>MWRTTKAAFILLLVISFILSSEQAYKRTSSRSHAINKRSCNVRGEFCLKDIECCTGECVCATNACKCGNRPKVKPNRNKPQSMAQRLICRYR</sequence>
<accession>A0A8T0ET04</accession>
<protein>
    <submittedName>
        <fullName evidence="2">Uncharacterized protein</fullName>
    </submittedName>
</protein>
<evidence type="ECO:0000313" key="3">
    <source>
        <dbReference type="Proteomes" id="UP000807504"/>
    </source>
</evidence>
<organism evidence="2 3">
    <name type="scientific">Argiope bruennichi</name>
    <name type="common">Wasp spider</name>
    <name type="synonym">Aranea bruennichi</name>
    <dbReference type="NCBI Taxonomy" id="94029"/>
    <lineage>
        <taxon>Eukaryota</taxon>
        <taxon>Metazoa</taxon>
        <taxon>Ecdysozoa</taxon>
        <taxon>Arthropoda</taxon>
        <taxon>Chelicerata</taxon>
        <taxon>Arachnida</taxon>
        <taxon>Araneae</taxon>
        <taxon>Araneomorphae</taxon>
        <taxon>Entelegynae</taxon>
        <taxon>Araneoidea</taxon>
        <taxon>Araneidae</taxon>
        <taxon>Argiope</taxon>
    </lineage>
</organism>
<proteinExistence type="predicted"/>
<feature type="signal peptide" evidence="1">
    <location>
        <begin position="1"/>
        <end position="20"/>
    </location>
</feature>
<feature type="chain" id="PRO_5035756612" evidence="1">
    <location>
        <begin position="21"/>
        <end position="92"/>
    </location>
</feature>
<keyword evidence="1" id="KW-0732">Signal</keyword>